<dbReference type="InterPro" id="IPR025944">
    <property type="entry name" value="Sigma_54_int_dom_CS"/>
</dbReference>
<dbReference type="RefSeq" id="WP_135868652.1">
    <property type="nucleotide sequence ID" value="NZ_SRSC01000001.1"/>
</dbReference>
<dbReference type="Gene3D" id="3.40.50.300">
    <property type="entry name" value="P-loop containing nucleotide triphosphate hydrolases"/>
    <property type="match status" value="1"/>
</dbReference>
<dbReference type="Pfam" id="PF13188">
    <property type="entry name" value="PAS_8"/>
    <property type="match status" value="1"/>
</dbReference>
<dbReference type="Pfam" id="PF08448">
    <property type="entry name" value="PAS_4"/>
    <property type="match status" value="1"/>
</dbReference>
<dbReference type="SUPFAM" id="SSF55785">
    <property type="entry name" value="PYP-like sensor domain (PAS domain)"/>
    <property type="match status" value="2"/>
</dbReference>
<dbReference type="PROSITE" id="PS00676">
    <property type="entry name" value="SIGMA54_INTERACT_2"/>
    <property type="match status" value="1"/>
</dbReference>
<organism evidence="12 13">
    <name type="scientific">Geomonas terrae</name>
    <dbReference type="NCBI Taxonomy" id="2562681"/>
    <lineage>
        <taxon>Bacteria</taxon>
        <taxon>Pseudomonadati</taxon>
        <taxon>Thermodesulfobacteriota</taxon>
        <taxon>Desulfuromonadia</taxon>
        <taxon>Geobacterales</taxon>
        <taxon>Geobacteraceae</taxon>
        <taxon>Geomonas</taxon>
    </lineage>
</organism>
<dbReference type="InterPro" id="IPR013656">
    <property type="entry name" value="PAS_4"/>
</dbReference>
<keyword evidence="2" id="KW-0058">Aromatic hydrocarbons catabolism</keyword>
<dbReference type="GO" id="GO:0006355">
    <property type="term" value="P:regulation of DNA-templated transcription"/>
    <property type="evidence" value="ECO:0007669"/>
    <property type="project" value="InterPro"/>
</dbReference>
<dbReference type="SMART" id="SM00091">
    <property type="entry name" value="PAS"/>
    <property type="match status" value="2"/>
</dbReference>
<evidence type="ECO:0000259" key="11">
    <source>
        <dbReference type="PROSITE" id="PS50113"/>
    </source>
</evidence>
<dbReference type="FunFam" id="3.40.50.300:FF:000006">
    <property type="entry name" value="DNA-binding transcriptional regulator NtrC"/>
    <property type="match status" value="1"/>
</dbReference>
<dbReference type="InterPro" id="IPR035965">
    <property type="entry name" value="PAS-like_dom_sf"/>
</dbReference>
<dbReference type="SUPFAM" id="SSF52540">
    <property type="entry name" value="P-loop containing nucleoside triphosphate hydrolases"/>
    <property type="match status" value="1"/>
</dbReference>
<evidence type="ECO:0000256" key="8">
    <source>
        <dbReference type="SAM" id="Coils"/>
    </source>
</evidence>
<comment type="caution">
    <text evidence="12">The sequence shown here is derived from an EMBL/GenBank/DDBJ whole genome shotgun (WGS) entry which is preliminary data.</text>
</comment>
<feature type="domain" description="Sigma-54 factor interaction" evidence="9">
    <location>
        <begin position="281"/>
        <end position="510"/>
    </location>
</feature>
<dbReference type="SUPFAM" id="SSF46689">
    <property type="entry name" value="Homeodomain-like"/>
    <property type="match status" value="1"/>
</dbReference>
<dbReference type="SMART" id="SM00382">
    <property type="entry name" value="AAA"/>
    <property type="match status" value="1"/>
</dbReference>
<dbReference type="GO" id="GO:0003677">
    <property type="term" value="F:DNA binding"/>
    <property type="evidence" value="ECO:0007669"/>
    <property type="project" value="UniProtKB-KW"/>
</dbReference>
<dbReference type="CDD" id="cd00009">
    <property type="entry name" value="AAA"/>
    <property type="match status" value="1"/>
</dbReference>
<accession>A0A4S1CKP6</accession>
<evidence type="ECO:0000313" key="13">
    <source>
        <dbReference type="Proteomes" id="UP000306416"/>
    </source>
</evidence>
<feature type="coiled-coil region" evidence="8">
    <location>
        <begin position="239"/>
        <end position="280"/>
    </location>
</feature>
<dbReference type="PROSITE" id="PS50113">
    <property type="entry name" value="PAC"/>
    <property type="match status" value="1"/>
</dbReference>
<dbReference type="AlphaFoldDB" id="A0A4S1CKP6"/>
<feature type="domain" description="PAC" evidence="11">
    <location>
        <begin position="204"/>
        <end position="255"/>
    </location>
</feature>
<dbReference type="InterPro" id="IPR000014">
    <property type="entry name" value="PAS"/>
</dbReference>
<dbReference type="InterPro" id="IPR025943">
    <property type="entry name" value="Sigma_54_int_dom_ATP-bd_2"/>
</dbReference>
<dbReference type="PANTHER" id="PTHR32071">
    <property type="entry name" value="TRANSCRIPTIONAL REGULATORY PROTEIN"/>
    <property type="match status" value="1"/>
</dbReference>
<dbReference type="GO" id="GO:0005524">
    <property type="term" value="F:ATP binding"/>
    <property type="evidence" value="ECO:0007669"/>
    <property type="project" value="UniProtKB-KW"/>
</dbReference>
<keyword evidence="3" id="KW-0067">ATP-binding</keyword>
<evidence type="ECO:0000256" key="6">
    <source>
        <dbReference type="ARBA" id="ARBA00023163"/>
    </source>
</evidence>
<evidence type="ECO:0000256" key="5">
    <source>
        <dbReference type="ARBA" id="ARBA00023125"/>
    </source>
</evidence>
<dbReference type="Pfam" id="PF00158">
    <property type="entry name" value="Sigma54_activat"/>
    <property type="match status" value="1"/>
</dbReference>
<dbReference type="InterPro" id="IPR027417">
    <property type="entry name" value="P-loop_NTPase"/>
</dbReference>
<dbReference type="CDD" id="cd00130">
    <property type="entry name" value="PAS"/>
    <property type="match status" value="1"/>
</dbReference>
<dbReference type="Gene3D" id="1.10.8.60">
    <property type="match status" value="1"/>
</dbReference>
<evidence type="ECO:0000259" key="9">
    <source>
        <dbReference type="PROSITE" id="PS50045"/>
    </source>
</evidence>
<dbReference type="Proteomes" id="UP000306416">
    <property type="component" value="Unassembled WGS sequence"/>
</dbReference>
<keyword evidence="4" id="KW-0805">Transcription regulation</keyword>
<dbReference type="InterPro" id="IPR003593">
    <property type="entry name" value="AAA+_ATPase"/>
</dbReference>
<keyword evidence="1" id="KW-0547">Nucleotide-binding</keyword>
<keyword evidence="5" id="KW-0238">DNA-binding</keyword>
<evidence type="ECO:0000256" key="2">
    <source>
        <dbReference type="ARBA" id="ARBA00022797"/>
    </source>
</evidence>
<dbReference type="EMBL" id="SRSC01000001">
    <property type="protein sequence ID" value="TGU74318.1"/>
    <property type="molecule type" value="Genomic_DNA"/>
</dbReference>
<evidence type="ECO:0000256" key="7">
    <source>
        <dbReference type="ARBA" id="ARBA00029500"/>
    </source>
</evidence>
<gene>
    <name evidence="12" type="ORF">E4633_02300</name>
</gene>
<evidence type="ECO:0000256" key="1">
    <source>
        <dbReference type="ARBA" id="ARBA00022741"/>
    </source>
</evidence>
<protein>
    <recommendedName>
        <fullName evidence="7">HTH-type transcriptional regulatory protein TyrR</fullName>
    </recommendedName>
</protein>
<dbReference type="PROSITE" id="PS50112">
    <property type="entry name" value="PAS"/>
    <property type="match status" value="1"/>
</dbReference>
<name>A0A4S1CKP6_9BACT</name>
<evidence type="ECO:0000256" key="4">
    <source>
        <dbReference type="ARBA" id="ARBA00023015"/>
    </source>
</evidence>
<keyword evidence="13" id="KW-1185">Reference proteome</keyword>
<dbReference type="InterPro" id="IPR009057">
    <property type="entry name" value="Homeodomain-like_sf"/>
</dbReference>
<dbReference type="Gene3D" id="1.10.10.60">
    <property type="entry name" value="Homeodomain-like"/>
    <property type="match status" value="1"/>
</dbReference>
<dbReference type="PANTHER" id="PTHR32071:SF57">
    <property type="entry name" value="C4-DICARBOXYLATE TRANSPORT TRANSCRIPTIONAL REGULATORY PROTEIN DCTD"/>
    <property type="match status" value="1"/>
</dbReference>
<keyword evidence="6" id="KW-0804">Transcription</keyword>
<dbReference type="InterPro" id="IPR000700">
    <property type="entry name" value="PAS-assoc_C"/>
</dbReference>
<dbReference type="PROSITE" id="PS50045">
    <property type="entry name" value="SIGMA54_INTERACT_4"/>
    <property type="match status" value="1"/>
</dbReference>
<evidence type="ECO:0000256" key="3">
    <source>
        <dbReference type="ARBA" id="ARBA00022840"/>
    </source>
</evidence>
<keyword evidence="8" id="KW-0175">Coiled coil</keyword>
<sequence>MNSSLNPVELIGFLGNGDLRSDHFYQAMVNAVEVGILAVNTSGMIILANRAVREGFGAFQGVHLNDVLPELWPKVAQRLLGTSRNSAEISVHGIESNFLVRVSPMLLDQEQVGAVCVFVESTELEDMAKQMEFFQELTRELDTIIDSSSDGLWICDADANVVRINPASERINNVQAKDVVGRNMRDLVNQRVFDRSATLEVLRTRSRVNLLQSREGKKLITIATPVFDSAGRITRIVVSERDITEIDDLQRELEDQEAIKDQFRNQMLEMQQEQQLENQQIIAKSPAMLKALRQALKVSKVESTVLILGPSGVGKGLFADLIHKNSERADKPLIKINCGAIPESLIESELFGYDKGAFTGAQTGGKPGYFELADGGILFLDEIAELPLPSQVKLLRFMEDGTIMRLGSTRPREVKVRILAATHRNLEQMVEEGKFRLDLYYRLKVIPIHVPSLKERKECLLPLILHYIEWYAKKHKTRKRLSRASCDTLLGYPFPGNVRELMNLCERLVVMTETEVISLQDLPADVAKGDAAGDAVPAQWPETMTLPQVIESTERALLAQAVEAHGSQADIAQALGVSQPTIARKLKRYGLTA</sequence>
<evidence type="ECO:0000313" key="12">
    <source>
        <dbReference type="EMBL" id="TGU74318.1"/>
    </source>
</evidence>
<dbReference type="Gene3D" id="3.30.450.20">
    <property type="entry name" value="PAS domain"/>
    <property type="match status" value="2"/>
</dbReference>
<evidence type="ECO:0000259" key="10">
    <source>
        <dbReference type="PROSITE" id="PS50112"/>
    </source>
</evidence>
<dbReference type="Pfam" id="PF18024">
    <property type="entry name" value="HTH_50"/>
    <property type="match status" value="1"/>
</dbReference>
<dbReference type="InterPro" id="IPR058031">
    <property type="entry name" value="AAA_lid_NorR"/>
</dbReference>
<dbReference type="Pfam" id="PF25601">
    <property type="entry name" value="AAA_lid_14"/>
    <property type="match status" value="1"/>
</dbReference>
<proteinExistence type="predicted"/>
<dbReference type="NCBIfam" id="TIGR00229">
    <property type="entry name" value="sensory_box"/>
    <property type="match status" value="1"/>
</dbReference>
<reference evidence="12 13" key="1">
    <citation type="submission" date="2019-04" db="EMBL/GenBank/DDBJ databases">
        <title>Geobacter oryzae sp. nov., ferric-reducing bacteria isolated from paddy soil.</title>
        <authorList>
            <person name="Xu Z."/>
            <person name="Masuda Y."/>
            <person name="Itoh H."/>
            <person name="Senoo K."/>
        </authorList>
    </citation>
    <scope>NUCLEOTIDE SEQUENCE [LARGE SCALE GENOMIC DNA]</scope>
    <source>
        <strain evidence="12 13">Red111</strain>
    </source>
</reference>
<feature type="domain" description="PAS" evidence="10">
    <location>
        <begin position="137"/>
        <end position="189"/>
    </location>
</feature>
<dbReference type="InterPro" id="IPR002078">
    <property type="entry name" value="Sigma_54_int"/>
</dbReference>
<dbReference type="PROSITE" id="PS00688">
    <property type="entry name" value="SIGMA54_INTERACT_3"/>
    <property type="match status" value="1"/>
</dbReference>
<dbReference type="InterPro" id="IPR030828">
    <property type="entry name" value="HTH_TyrR"/>
</dbReference>